<gene>
    <name evidence="2" type="ORF">DXN04_17895</name>
</gene>
<organism evidence="2 3">
    <name type="scientific">Chitinophaga silvisoli</name>
    <dbReference type="NCBI Taxonomy" id="2291814"/>
    <lineage>
        <taxon>Bacteria</taxon>
        <taxon>Pseudomonadati</taxon>
        <taxon>Bacteroidota</taxon>
        <taxon>Chitinophagia</taxon>
        <taxon>Chitinophagales</taxon>
        <taxon>Chitinophagaceae</taxon>
        <taxon>Chitinophaga</taxon>
    </lineage>
</organism>
<dbReference type="Proteomes" id="UP000261174">
    <property type="component" value="Unassembled WGS sequence"/>
</dbReference>
<dbReference type="OrthoDB" id="629901at2"/>
<feature type="coiled-coil region" evidence="1">
    <location>
        <begin position="137"/>
        <end position="171"/>
    </location>
</feature>
<evidence type="ECO:0000256" key="1">
    <source>
        <dbReference type="SAM" id="Coils"/>
    </source>
</evidence>
<sequence length="467" mass="51523">MNVFLLTVFTVLFNNPASDSTIRKDSVITLPDKYLSQVKRKSAHVEAQVDKRTAQALDRFARQEKRMQAKLMKVDSTAAKRIFSQSIDSLNNMKAGLGRKVSGLTSNAGGAYMDTLQNSLKFLQGSNSVLGANSGKLASATASVDNLQNSLQQAEQVKAYLREQRQLLKQQLANYTGFGKDLTNLNKEAYYYGQQLNEYKATLSDRKKAEEKAVALLKTMPAYNNFLAQHSQFASLFNLIGASSNSTSLAGLQTRSQVEQLVSQRLGNDPSAQQAVSQQLAQAKSQLNELKDKYANLDNAGDMPDFKPNPMKTKSFLQRLEFGGNLQFQKNTSYYPTTTDIAGQVGYKFHKNGSVGIGVSYKLGMGTGWNHIAFTHQGIGLRSYVDWKLKGTFYLNGGFEENYLTAITNVSQLKDLSLWTGSALLGLSKKYKISGKLKGNLMVLYDFLAARSVPATSAIKVRIGYTM</sequence>
<evidence type="ECO:0000313" key="2">
    <source>
        <dbReference type="EMBL" id="RFM33830.1"/>
    </source>
</evidence>
<protein>
    <submittedName>
        <fullName evidence="2">Uncharacterized protein</fullName>
    </submittedName>
</protein>
<evidence type="ECO:0000313" key="3">
    <source>
        <dbReference type="Proteomes" id="UP000261174"/>
    </source>
</evidence>
<dbReference type="EMBL" id="QTJV01000006">
    <property type="protein sequence ID" value="RFM33830.1"/>
    <property type="molecule type" value="Genomic_DNA"/>
</dbReference>
<dbReference type="AlphaFoldDB" id="A0A3E1P126"/>
<proteinExistence type="predicted"/>
<feature type="coiled-coil region" evidence="1">
    <location>
        <begin position="273"/>
        <end position="300"/>
    </location>
</feature>
<keyword evidence="3" id="KW-1185">Reference proteome</keyword>
<dbReference type="RefSeq" id="WP_116854748.1">
    <property type="nucleotide sequence ID" value="NZ_QTJV01000006.1"/>
</dbReference>
<keyword evidence="1" id="KW-0175">Coiled coil</keyword>
<accession>A0A3E1P126</accession>
<name>A0A3E1P126_9BACT</name>
<reference evidence="2 3" key="1">
    <citation type="submission" date="2018-08" db="EMBL/GenBank/DDBJ databases">
        <title>Chitinophaga sp. K20C18050901, a novel bacterium isolated from forest soil.</title>
        <authorList>
            <person name="Wang C."/>
        </authorList>
    </citation>
    <scope>NUCLEOTIDE SEQUENCE [LARGE SCALE GENOMIC DNA]</scope>
    <source>
        <strain evidence="2 3">K20C18050901</strain>
    </source>
</reference>
<comment type="caution">
    <text evidence="2">The sequence shown here is derived from an EMBL/GenBank/DDBJ whole genome shotgun (WGS) entry which is preliminary data.</text>
</comment>